<dbReference type="Proteomes" id="UP001229421">
    <property type="component" value="Unassembled WGS sequence"/>
</dbReference>
<proteinExistence type="predicted"/>
<accession>A0AAD8JXH4</accession>
<reference evidence="1" key="1">
    <citation type="journal article" date="2023" name="bioRxiv">
        <title>Improved chromosome-level genome assembly for marigold (Tagetes erecta).</title>
        <authorList>
            <person name="Jiang F."/>
            <person name="Yuan L."/>
            <person name="Wang S."/>
            <person name="Wang H."/>
            <person name="Xu D."/>
            <person name="Wang A."/>
            <person name="Fan W."/>
        </authorList>
    </citation>
    <scope>NUCLEOTIDE SEQUENCE</scope>
    <source>
        <strain evidence="1">WSJ</strain>
        <tissue evidence="1">Leaf</tissue>
    </source>
</reference>
<sequence length="103" mass="11780">MESTHIEFSKDLNRCLPSNSFHPVDGEKRYAIEKSASALRHLVDFIRELNCRKMEEKGGEHSLMKGANTHIRIRPILIEPQALLRYGQELKLANIRKGPDGQV</sequence>
<gene>
    <name evidence="1" type="ORF">QVD17_38074</name>
</gene>
<organism evidence="1 2">
    <name type="scientific">Tagetes erecta</name>
    <name type="common">African marigold</name>
    <dbReference type="NCBI Taxonomy" id="13708"/>
    <lineage>
        <taxon>Eukaryota</taxon>
        <taxon>Viridiplantae</taxon>
        <taxon>Streptophyta</taxon>
        <taxon>Embryophyta</taxon>
        <taxon>Tracheophyta</taxon>
        <taxon>Spermatophyta</taxon>
        <taxon>Magnoliopsida</taxon>
        <taxon>eudicotyledons</taxon>
        <taxon>Gunneridae</taxon>
        <taxon>Pentapetalae</taxon>
        <taxon>asterids</taxon>
        <taxon>campanulids</taxon>
        <taxon>Asterales</taxon>
        <taxon>Asteraceae</taxon>
        <taxon>Asteroideae</taxon>
        <taxon>Heliantheae alliance</taxon>
        <taxon>Tageteae</taxon>
        <taxon>Tagetes</taxon>
    </lineage>
</organism>
<keyword evidence="2" id="KW-1185">Reference proteome</keyword>
<evidence type="ECO:0000313" key="1">
    <source>
        <dbReference type="EMBL" id="KAK1411524.1"/>
    </source>
</evidence>
<protein>
    <submittedName>
        <fullName evidence="1">Uncharacterized protein</fullName>
    </submittedName>
</protein>
<dbReference type="EMBL" id="JAUHHV010000010">
    <property type="protein sequence ID" value="KAK1411524.1"/>
    <property type="molecule type" value="Genomic_DNA"/>
</dbReference>
<name>A0AAD8JXH4_TARER</name>
<comment type="caution">
    <text evidence="1">The sequence shown here is derived from an EMBL/GenBank/DDBJ whole genome shotgun (WGS) entry which is preliminary data.</text>
</comment>
<evidence type="ECO:0000313" key="2">
    <source>
        <dbReference type="Proteomes" id="UP001229421"/>
    </source>
</evidence>
<dbReference type="AlphaFoldDB" id="A0AAD8JXH4"/>